<gene>
    <name evidence="10 11" type="primary">plsY</name>
    <name evidence="11" type="ORF">F1B92_02970</name>
</gene>
<feature type="transmembrane region" description="Helical" evidence="10">
    <location>
        <begin position="60"/>
        <end position="82"/>
    </location>
</feature>
<proteinExistence type="inferred from homology"/>
<comment type="subcellular location">
    <subcellularLocation>
        <location evidence="10">Cell membrane</location>
        <topology evidence="10">Multi-pass membrane protein</topology>
    </subcellularLocation>
</comment>
<keyword evidence="11" id="KW-0012">Acyltransferase</keyword>
<dbReference type="NCBIfam" id="TIGR00023">
    <property type="entry name" value="glycerol-3-phosphate 1-O-acyltransferase PlsY"/>
    <property type="match status" value="1"/>
</dbReference>
<dbReference type="HAMAP" id="MF_01043">
    <property type="entry name" value="PlsY"/>
    <property type="match status" value="1"/>
</dbReference>
<feature type="transmembrane region" description="Helical" evidence="10">
    <location>
        <begin position="6"/>
        <end position="28"/>
    </location>
</feature>
<keyword evidence="5 10" id="KW-1133">Transmembrane helix</keyword>
<dbReference type="Pfam" id="PF02660">
    <property type="entry name" value="G3P_acyltransf"/>
    <property type="match status" value="1"/>
</dbReference>
<feature type="transmembrane region" description="Helical" evidence="10">
    <location>
        <begin position="120"/>
        <end position="139"/>
    </location>
</feature>
<evidence type="ECO:0000256" key="8">
    <source>
        <dbReference type="ARBA" id="ARBA00023209"/>
    </source>
</evidence>
<name>A0A6L5WH37_9BACT</name>
<dbReference type="GO" id="GO:0005886">
    <property type="term" value="C:plasma membrane"/>
    <property type="evidence" value="ECO:0007669"/>
    <property type="project" value="UniProtKB-SubCell"/>
</dbReference>
<feature type="transmembrane region" description="Helical" evidence="10">
    <location>
        <begin position="145"/>
        <end position="164"/>
    </location>
</feature>
<evidence type="ECO:0000256" key="2">
    <source>
        <dbReference type="ARBA" id="ARBA00022516"/>
    </source>
</evidence>
<evidence type="ECO:0000256" key="9">
    <source>
        <dbReference type="ARBA" id="ARBA00023264"/>
    </source>
</evidence>
<comment type="catalytic activity">
    <reaction evidence="10">
        <text>an acyl phosphate + sn-glycerol 3-phosphate = a 1-acyl-sn-glycero-3-phosphate + phosphate</text>
        <dbReference type="Rhea" id="RHEA:34075"/>
        <dbReference type="ChEBI" id="CHEBI:43474"/>
        <dbReference type="ChEBI" id="CHEBI:57597"/>
        <dbReference type="ChEBI" id="CHEBI:57970"/>
        <dbReference type="ChEBI" id="CHEBI:59918"/>
        <dbReference type="EC" id="2.3.1.275"/>
    </reaction>
</comment>
<accession>A0A6L5WH37</accession>
<evidence type="ECO:0000256" key="6">
    <source>
        <dbReference type="ARBA" id="ARBA00023098"/>
    </source>
</evidence>
<keyword evidence="7 10" id="KW-0472">Membrane</keyword>
<evidence type="ECO:0000256" key="4">
    <source>
        <dbReference type="ARBA" id="ARBA00022692"/>
    </source>
</evidence>
<organism evidence="11 12">
    <name type="scientific">Campylobacter portucalensis</name>
    <dbReference type="NCBI Taxonomy" id="2608384"/>
    <lineage>
        <taxon>Bacteria</taxon>
        <taxon>Pseudomonadati</taxon>
        <taxon>Campylobacterota</taxon>
        <taxon>Epsilonproteobacteria</taxon>
        <taxon>Campylobacterales</taxon>
        <taxon>Campylobacteraceae</taxon>
        <taxon>Campylobacter</taxon>
    </lineage>
</organism>
<evidence type="ECO:0000256" key="1">
    <source>
        <dbReference type="ARBA" id="ARBA00022475"/>
    </source>
</evidence>
<comment type="caution">
    <text evidence="11">The sequence shown here is derived from an EMBL/GenBank/DDBJ whole genome shotgun (WGS) entry which is preliminary data.</text>
</comment>
<keyword evidence="8 10" id="KW-0594">Phospholipid biosynthesis</keyword>
<evidence type="ECO:0000256" key="5">
    <source>
        <dbReference type="ARBA" id="ARBA00022989"/>
    </source>
</evidence>
<keyword evidence="9 10" id="KW-1208">Phospholipid metabolism</keyword>
<comment type="subunit">
    <text evidence="10">Probably interacts with PlsX.</text>
</comment>
<dbReference type="PANTHER" id="PTHR30309:SF0">
    <property type="entry name" value="GLYCEROL-3-PHOSPHATE ACYLTRANSFERASE-RELATED"/>
    <property type="match status" value="1"/>
</dbReference>
<dbReference type="GO" id="GO:0043772">
    <property type="term" value="F:acyl-phosphate glycerol-3-phosphate acyltransferase activity"/>
    <property type="evidence" value="ECO:0007669"/>
    <property type="project" value="UniProtKB-UniRule"/>
</dbReference>
<dbReference type="AlphaFoldDB" id="A0A6L5WH37"/>
<dbReference type="PANTHER" id="PTHR30309">
    <property type="entry name" value="INNER MEMBRANE PROTEIN YGIH"/>
    <property type="match status" value="1"/>
</dbReference>
<evidence type="ECO:0000256" key="10">
    <source>
        <dbReference type="HAMAP-Rule" id="MF_01043"/>
    </source>
</evidence>
<sequence length="204" mass="22680">MNENILAYLVVYLIASIPFGMVLAKIFCGVNLREHGSGSIGATNVLRVIKEKEPKKAKKLAILTVIFDSLKGFVPIIIARFIGFDENVLWMMGVLAVVGHCFSIFLWFDGGKGVATGYGVFAAFLPIEFIISLFVWFFAGKILKISSLASLIGVLSFVILSFIIHPNLTSINTHAPIFFISFIIFYKHIPNIKRLILKQEARVI</sequence>
<keyword evidence="4 10" id="KW-0812">Transmembrane</keyword>
<keyword evidence="3 10" id="KW-0808">Transferase</keyword>
<comment type="function">
    <text evidence="10">Catalyzes the transfer of an acyl group from acyl-phosphate (acyl-PO(4)) to glycerol-3-phosphate (G3P) to form lysophosphatidic acid (LPA). This enzyme utilizes acyl-phosphate as fatty acyl donor, but not acyl-CoA or acyl-ACP.</text>
</comment>
<comment type="pathway">
    <text evidence="10">Lipid metabolism; phospholipid metabolism.</text>
</comment>
<reference evidence="11 12" key="2">
    <citation type="submission" date="2020-03" db="EMBL/GenBank/DDBJ databases">
        <title>Campylobacter portucalensis sp. nov., a new species of Campylobacter isolated from the reproductive tract of bulls.</title>
        <authorList>
            <person name="Silva M.F."/>
            <person name="Pereira G."/>
            <person name="Carneiro C."/>
            <person name="Hemphill A."/>
            <person name="Mateus L."/>
            <person name="Lopes-Da-Costa L."/>
            <person name="Silva E."/>
        </authorList>
    </citation>
    <scope>NUCLEOTIDE SEQUENCE [LARGE SCALE GENOMIC DNA]</scope>
    <source>
        <strain evidence="11 12">FMV-PI01</strain>
    </source>
</reference>
<evidence type="ECO:0000256" key="7">
    <source>
        <dbReference type="ARBA" id="ARBA00023136"/>
    </source>
</evidence>
<dbReference type="EMBL" id="VWSJ01000007">
    <property type="protein sequence ID" value="MSN96166.1"/>
    <property type="molecule type" value="Genomic_DNA"/>
</dbReference>
<keyword evidence="12" id="KW-1185">Reference proteome</keyword>
<dbReference type="Proteomes" id="UP000476338">
    <property type="component" value="Unassembled WGS sequence"/>
</dbReference>
<dbReference type="UniPathway" id="UPA00085"/>
<protein>
    <recommendedName>
        <fullName evidence="10">Glycerol-3-phosphate acyltransferase</fullName>
    </recommendedName>
    <alternativeName>
        <fullName evidence="10">Acyl-PO4 G3P acyltransferase</fullName>
    </alternativeName>
    <alternativeName>
        <fullName evidence="10">Acyl-phosphate--glycerol-3-phosphate acyltransferase</fullName>
    </alternativeName>
    <alternativeName>
        <fullName evidence="10">G3P acyltransferase</fullName>
        <shortName evidence="10">GPAT</shortName>
        <ecNumber evidence="10">2.3.1.275</ecNumber>
    </alternativeName>
    <alternativeName>
        <fullName evidence="10">Lysophosphatidic acid synthase</fullName>
        <shortName evidence="10">LPA synthase</shortName>
    </alternativeName>
</protein>
<dbReference type="InterPro" id="IPR003811">
    <property type="entry name" value="G3P_acylTferase_PlsY"/>
</dbReference>
<dbReference type="EC" id="2.3.1.275" evidence="10"/>
<dbReference type="RefSeq" id="WP_154570431.1">
    <property type="nucleotide sequence ID" value="NZ_VWSJ01000007.1"/>
</dbReference>
<dbReference type="SMART" id="SM01207">
    <property type="entry name" value="G3P_acyltransf"/>
    <property type="match status" value="1"/>
</dbReference>
<evidence type="ECO:0000313" key="12">
    <source>
        <dbReference type="Proteomes" id="UP000476338"/>
    </source>
</evidence>
<keyword evidence="1 10" id="KW-1003">Cell membrane</keyword>
<keyword evidence="2 10" id="KW-0444">Lipid biosynthesis</keyword>
<feature type="transmembrane region" description="Helical" evidence="10">
    <location>
        <begin position="88"/>
        <end position="108"/>
    </location>
</feature>
<comment type="similarity">
    <text evidence="10">Belongs to the PlsY family.</text>
</comment>
<evidence type="ECO:0000256" key="3">
    <source>
        <dbReference type="ARBA" id="ARBA00022679"/>
    </source>
</evidence>
<reference evidence="11 12" key="1">
    <citation type="submission" date="2019-09" db="EMBL/GenBank/DDBJ databases">
        <authorList>
            <person name="Silva M."/>
            <person name="Pereira G."/>
            <person name="Lopes-Da-Costa L."/>
            <person name="Silva E."/>
        </authorList>
    </citation>
    <scope>NUCLEOTIDE SEQUENCE [LARGE SCALE GENOMIC DNA]</scope>
    <source>
        <strain evidence="11 12">FMV-PI01</strain>
    </source>
</reference>
<keyword evidence="6 10" id="KW-0443">Lipid metabolism</keyword>
<feature type="transmembrane region" description="Helical" evidence="10">
    <location>
        <begin position="171"/>
        <end position="189"/>
    </location>
</feature>
<dbReference type="GO" id="GO:0008654">
    <property type="term" value="P:phospholipid biosynthetic process"/>
    <property type="evidence" value="ECO:0007669"/>
    <property type="project" value="UniProtKB-UniRule"/>
</dbReference>
<evidence type="ECO:0000313" key="11">
    <source>
        <dbReference type="EMBL" id="MSN96166.1"/>
    </source>
</evidence>